<reference evidence="1" key="1">
    <citation type="submission" date="2017-05" db="UniProtKB">
        <authorList>
            <consortium name="EnsemblMetazoa"/>
        </authorList>
    </citation>
    <scope>IDENTIFICATION</scope>
</reference>
<sequence>MDPAFLDSLKSAGVAQATIEVLENEMVLTSEIFYSLAESHFQQILPKIKVGQHALLLSIWHDNIMSTHTAKYFKVDEIADDSYRSKRSTSTVSVSSECSDIKDLVEVYKTDVVSTFRGIFDPMKGKGIRIKFLPERNPTTFEVEKSDTIYLSSRKLLIYTTESLILQLKI</sequence>
<dbReference type="InParanoid" id="A0A1X7SIT4"/>
<dbReference type="OrthoDB" id="10540534at2759"/>
<organism evidence="1">
    <name type="scientific">Amphimedon queenslandica</name>
    <name type="common">Sponge</name>
    <dbReference type="NCBI Taxonomy" id="400682"/>
    <lineage>
        <taxon>Eukaryota</taxon>
        <taxon>Metazoa</taxon>
        <taxon>Porifera</taxon>
        <taxon>Demospongiae</taxon>
        <taxon>Heteroscleromorpha</taxon>
        <taxon>Haplosclerida</taxon>
        <taxon>Niphatidae</taxon>
        <taxon>Amphimedon</taxon>
    </lineage>
</organism>
<proteinExistence type="predicted"/>
<name>A0A1X7SIT4_AMPQE</name>
<evidence type="ECO:0000313" key="1">
    <source>
        <dbReference type="EnsemblMetazoa" id="Aqu2.1.01953_001"/>
    </source>
</evidence>
<protein>
    <submittedName>
        <fullName evidence="1">Uncharacterized protein</fullName>
    </submittedName>
</protein>
<dbReference type="EnsemblMetazoa" id="Aqu2.1.01953_001">
    <property type="protein sequence ID" value="Aqu2.1.01953_001"/>
    <property type="gene ID" value="Aqu2.1.01953"/>
</dbReference>
<dbReference type="AlphaFoldDB" id="A0A1X7SIT4"/>
<accession>A0A1X7SIT4</accession>